<evidence type="ECO:0000256" key="1">
    <source>
        <dbReference type="ARBA" id="ARBA00004141"/>
    </source>
</evidence>
<comment type="catalytic activity">
    <reaction evidence="12">
        <text>ATP + H2O + phospholipidSide 1 = ADP + phosphate + phospholipidSide 2.</text>
        <dbReference type="EC" id="7.6.2.1"/>
    </reaction>
</comment>
<evidence type="ECO:0000256" key="12">
    <source>
        <dbReference type="ARBA" id="ARBA00034036"/>
    </source>
</evidence>
<dbReference type="InterPro" id="IPR027417">
    <property type="entry name" value="P-loop_NTPase"/>
</dbReference>
<protein>
    <recommendedName>
        <fullName evidence="2">P-type phospholipid transporter</fullName>
        <ecNumber evidence="2">7.6.2.1</ecNumber>
    </recommendedName>
</protein>
<feature type="domain" description="ABC transporter" evidence="15">
    <location>
        <begin position="777"/>
        <end position="1008"/>
    </location>
</feature>
<feature type="compositionally biased region" description="Low complexity" evidence="13">
    <location>
        <begin position="1019"/>
        <end position="1032"/>
    </location>
</feature>
<dbReference type="GO" id="GO:0016020">
    <property type="term" value="C:membrane"/>
    <property type="evidence" value="ECO:0007669"/>
    <property type="project" value="UniProtKB-SubCell"/>
</dbReference>
<dbReference type="Pfam" id="PF23321">
    <property type="entry name" value="R1_ABCA1"/>
    <property type="match status" value="1"/>
</dbReference>
<dbReference type="PANTHER" id="PTHR19229">
    <property type="entry name" value="ATP-BINDING CASSETTE TRANSPORTER SUBFAMILY A ABCA"/>
    <property type="match status" value="1"/>
</dbReference>
<dbReference type="InterPro" id="IPR003593">
    <property type="entry name" value="AAA+_ATPase"/>
</dbReference>
<keyword evidence="4 14" id="KW-0812">Transmembrane</keyword>
<dbReference type="SUPFAM" id="SSF52540">
    <property type="entry name" value="P-loop containing nucleoside triphosphate hydrolases"/>
    <property type="match status" value="2"/>
</dbReference>
<dbReference type="InterPro" id="IPR017871">
    <property type="entry name" value="ABC_transporter-like_CS"/>
</dbReference>
<feature type="transmembrane region" description="Helical" evidence="14">
    <location>
        <begin position="621"/>
        <end position="641"/>
    </location>
</feature>
<evidence type="ECO:0000256" key="13">
    <source>
        <dbReference type="SAM" id="MobiDB-lite"/>
    </source>
</evidence>
<comment type="subcellular location">
    <subcellularLocation>
        <location evidence="1">Membrane</location>
        <topology evidence="1">Multi-pass membrane protein</topology>
    </subcellularLocation>
</comment>
<feature type="region of interest" description="Disordered" evidence="13">
    <location>
        <begin position="1133"/>
        <end position="1174"/>
    </location>
</feature>
<proteinExistence type="predicted"/>
<keyword evidence="11" id="KW-0325">Glycoprotein</keyword>
<feature type="transmembrane region" description="Helical" evidence="14">
    <location>
        <begin position="594"/>
        <end position="614"/>
    </location>
</feature>
<dbReference type="InterPro" id="IPR056264">
    <property type="entry name" value="R2_ABCA1-4-like"/>
</dbReference>
<dbReference type="GeneTree" id="ENSGT00940000161439"/>
<accession>A0A8C2Z496</accession>
<evidence type="ECO:0000256" key="5">
    <source>
        <dbReference type="ARBA" id="ARBA00022741"/>
    </source>
</evidence>
<dbReference type="InterPro" id="IPR013525">
    <property type="entry name" value="ABC2_TM"/>
</dbReference>
<dbReference type="GO" id="GO:0140326">
    <property type="term" value="F:ATPase-coupled intramembrane lipid transporter activity"/>
    <property type="evidence" value="ECO:0007669"/>
    <property type="project" value="UniProtKB-EC"/>
</dbReference>
<feature type="transmembrane region" description="Helical" evidence="14">
    <location>
        <begin position="559"/>
        <end position="582"/>
    </location>
</feature>
<evidence type="ECO:0000256" key="4">
    <source>
        <dbReference type="ARBA" id="ARBA00022692"/>
    </source>
</evidence>
<keyword evidence="7" id="KW-1278">Translocase</keyword>
<dbReference type="PANTHER" id="PTHR19229:SF49">
    <property type="entry name" value="PHOSPHOLIPID-TRANSPORTING ATPASE ABCA7"/>
    <property type="match status" value="1"/>
</dbReference>
<dbReference type="Proteomes" id="UP000694565">
    <property type="component" value="Unplaced"/>
</dbReference>
<reference evidence="16" key="1">
    <citation type="submission" date="2025-08" db="UniProtKB">
        <authorList>
            <consortium name="Ensembl"/>
        </authorList>
    </citation>
    <scope>IDENTIFICATION</scope>
</reference>
<dbReference type="PROSITE" id="PS00211">
    <property type="entry name" value="ABC_TRANSPORTER_1"/>
    <property type="match status" value="1"/>
</dbReference>
<feature type="compositionally biased region" description="Polar residues" evidence="13">
    <location>
        <begin position="1033"/>
        <end position="1043"/>
    </location>
</feature>
<dbReference type="GO" id="GO:0005524">
    <property type="term" value="F:ATP binding"/>
    <property type="evidence" value="ECO:0007669"/>
    <property type="project" value="UniProtKB-KW"/>
</dbReference>
<evidence type="ECO:0000256" key="7">
    <source>
        <dbReference type="ARBA" id="ARBA00022967"/>
    </source>
</evidence>
<dbReference type="InterPro" id="IPR003439">
    <property type="entry name" value="ABC_transporter-like_ATP-bd"/>
</dbReference>
<keyword evidence="8 14" id="KW-1133">Transmembrane helix</keyword>
<dbReference type="CDD" id="cd03263">
    <property type="entry name" value="ABC_subfamily_A"/>
    <property type="match status" value="2"/>
</dbReference>
<keyword evidence="17" id="KW-1185">Reference proteome</keyword>
<feature type="transmembrane region" description="Helical" evidence="14">
    <location>
        <begin position="1516"/>
        <end position="1538"/>
    </location>
</feature>
<evidence type="ECO:0000313" key="16">
    <source>
        <dbReference type="Ensembl" id="ENSCLMP00005018989.1"/>
    </source>
</evidence>
<name>A0A8C2Z496_CYCLU</name>
<keyword evidence="3" id="KW-0597">Phosphoprotein</keyword>
<sequence length="2104" mass="236337">MGFLQQLSLLLWKNITYRRRNKIQLIIELLWPLFLFVILISVRHSHPPYKQSQCHFPNKALPSAGTLPWIQGIICNINNPCFHSPTPGETLGQVGNFDNSMGSLRKELAQKLNRKTAYSQSFESNSIKCKYGSSILSIQVSVAGAQMQLKDLVCNASMLGQFLKVDEGEATMNDLQTQLCNLPADVLQKAERLFLSQLDFTKFFTVGMSYLWQKYFFSSLSSFADMSTALRFLSPENRSALPRESFRAFSRIMCGHPEVGGERIPSLNWYEDNDIKSFLGKNGTEDTDPDRDNNTTPFCKSLIHGLESNPLSRLVWRGIKPLFIGKLLYTPDTPAVQQVMKEMNKTFEDMQILQELNAAWMEVGPQIKNYMESSVEIQLLQCFSLNKLEGLETEGQMIDRALELLEDRQFWAGVVFLLPNSSSPDLPPHVTYKIRMDIDDVTRTNKIKDRFWDPGPAADPFNDMRYIWGGFVYVQDLVERAVSRMLTGVQQTTGIYIQQMPYPCYVDDVFLRVLNRSLPLFMTLAWIYSVAMIIKGVVYEKEARLKETMRIMGLGTGTLWLSWFITSIVPFLVSAGLLIALLKWGDILPYSDPSVVFFFLTAFATATIMQCFLISTFFSKANLAAACGGLIYFGLYLPYVLCVAWRDRLNTTYRVLASFLSPVAFGFGCEYFSQYEEQGVGIQWYNLHSSPVEGDSYSFTTSIIMLYLDAFIYGTAAWYIEAVFPGEYGISRPWYFIFQINYWGGVPLEAGMPIPPAPAEQDEEHIEPEPTDLILGVSVRNLVKIYKKGAKLAVNHLNLKFYEGQITSFLGHNGAGKTTTISVLTGLFPPTSGTVYINGLDIRHDMDIIRRTLGVCPQHNVLFDILTVEEHVWFYGCLKGLSEAEVKAELDTLLEDVGLLHKRHEQTKNLSGGMQRKLSVAIAFVGGSKVVVLDEPTAGVDPYSRRGIWDLLLKYRKDRTIILSTHYMDEAELLGDRIAIISQGKLCCYGSPLFLKSRLGSGYYLTVVKREGLDTSTPSSTSICTNTSISTNKLPDSESSMSEDTGLGSEGSNLAALLSLAQHHIPGARLVEESAREAVVNLPQTAAKDSSLGIFLSELDQRLTELGISSYGLSDSTLEEIFLRVAEETGVDAEPDLQAGSPLRQQPSAGQMADRQHVEEPETEPQETDLLSGDGRGGIPLTGWWLTWQQLRALFIKRWLYARRSRRGFFAQIVLPAVFVLVALLFSLVVPPFGKYPAMQLQPWMYGEQYTFFSNDAPGNPAMENLLEALLDQPGFGTKCNMFIPCSPCRSPQCEGERGGPFMRPQVSFSTWQMFSKGNWSTDAPSPGCQCSTEDVRRMLPDCPQGAGGLPPPQRLTGDVLQNLTSYNISDYLLKTYSQILKKRTNKKKNCYTNRYGGFSLGGSATQTLSQVHHVQDSIVAIRTRYQNSSLDHLLNRLPDFLGGLNSQNNVKVWYNNKGWHAMVSFVNVMNNGLLRASLPPGPERRRHGITAYNHPLNLTKEQLTEMAMMATSVDVLVSICVIFAMSFVPASFVLFLIEERVSKAKHLQFVSGVKPILYWLANFTWDMLNYTVPASMVVLIFICFQQQSYVSETNLPALVLLLLLYGWSITPLMYPASFVFSVPSTAYVVLTSINLFIGINGSIATFVLELFVDEHLNEVNRILKKVFLIFPHFCLGRGLIDMAKNQAMADAFQRLGTYKYQTLNPLQWDAIGKNLFAMAAEGLIFFIFTILLQYKFFIRLRSWWAEPEMSPLGPEDEDVNRERERVKSGNAQSDILSMIDLSKVYKSGRKPAVDRLCLGIPRGECFGLLGVNGAGKTSTFRMLTGDTAITCGEAFLNHVLTEMERVHQLMGYCPQFDALSDLLTGREHLELYARLRGVPEESVTKVAQWGVKKLGLTQYAEREAGGYSGGNKRKLSTAISLIGAPPVIFLDEPTTGMDPKAKRFLWNCILSVTKEGRAVVLTSHSMEECEALCTRMAIMVNGRFQCLGSVQHLKNRFGDGYTIILRLMDTKSNLDSCPISTHMKSSFPSIELKERHQSVLQYQLPSHACCLARVFDVLANNYEEMGIIDFSVSQTTLDQVRMNKLCNWHESHSNFSDFYKRLT</sequence>
<gene>
    <name evidence="16" type="primary">zgc:172302</name>
</gene>
<feature type="transmembrane region" description="Helical" evidence="14">
    <location>
        <begin position="23"/>
        <end position="42"/>
    </location>
</feature>
<dbReference type="PROSITE" id="PS50893">
    <property type="entry name" value="ABC_TRANSPORTER_2"/>
    <property type="match status" value="2"/>
</dbReference>
<dbReference type="Gene3D" id="3.40.50.300">
    <property type="entry name" value="P-loop containing nucleotide triphosphate hydrolases"/>
    <property type="match status" value="2"/>
</dbReference>
<evidence type="ECO:0000256" key="6">
    <source>
        <dbReference type="ARBA" id="ARBA00022840"/>
    </source>
</evidence>
<keyword evidence="10" id="KW-1015">Disulfide bond</keyword>
<feature type="transmembrane region" description="Helical" evidence="14">
    <location>
        <begin position="1596"/>
        <end position="1615"/>
    </location>
</feature>
<evidence type="ECO:0000256" key="8">
    <source>
        <dbReference type="ARBA" id="ARBA00022989"/>
    </source>
</evidence>
<dbReference type="Ensembl" id="ENSCLMT00005020008.1">
    <property type="protein sequence ID" value="ENSCLMP00005018989.1"/>
    <property type="gene ID" value="ENSCLMG00005007451.1"/>
</dbReference>
<keyword evidence="9 14" id="KW-0472">Membrane</keyword>
<organism evidence="16 17">
    <name type="scientific">Cyclopterus lumpus</name>
    <name type="common">Lumpsucker</name>
    <dbReference type="NCBI Taxonomy" id="8103"/>
    <lineage>
        <taxon>Eukaryota</taxon>
        <taxon>Metazoa</taxon>
        <taxon>Chordata</taxon>
        <taxon>Craniata</taxon>
        <taxon>Vertebrata</taxon>
        <taxon>Euteleostomi</taxon>
        <taxon>Actinopterygii</taxon>
        <taxon>Neopterygii</taxon>
        <taxon>Teleostei</taxon>
        <taxon>Neoteleostei</taxon>
        <taxon>Acanthomorphata</taxon>
        <taxon>Eupercaria</taxon>
        <taxon>Perciformes</taxon>
        <taxon>Cottioidei</taxon>
        <taxon>Cottales</taxon>
        <taxon>Cyclopteridae</taxon>
        <taxon>Cyclopterus</taxon>
    </lineage>
</organism>
<dbReference type="GO" id="GO:0140359">
    <property type="term" value="F:ABC-type transporter activity"/>
    <property type="evidence" value="ECO:0007669"/>
    <property type="project" value="InterPro"/>
</dbReference>
<evidence type="ECO:0000256" key="2">
    <source>
        <dbReference type="ARBA" id="ARBA00012189"/>
    </source>
</evidence>
<dbReference type="GO" id="GO:0016887">
    <property type="term" value="F:ATP hydrolysis activity"/>
    <property type="evidence" value="ECO:0007669"/>
    <property type="project" value="InterPro"/>
</dbReference>
<dbReference type="FunFam" id="3.40.50.300:FF:000264">
    <property type="entry name" value="ATP-binding cassette, sub-family A (ABC1), member 1"/>
    <property type="match status" value="1"/>
</dbReference>
<feature type="transmembrane region" description="Helical" evidence="14">
    <location>
        <begin position="1716"/>
        <end position="1735"/>
    </location>
</feature>
<dbReference type="SMART" id="SM00382">
    <property type="entry name" value="AAA"/>
    <property type="match status" value="2"/>
</dbReference>
<dbReference type="GO" id="GO:0005548">
    <property type="term" value="F:phospholipid transporter activity"/>
    <property type="evidence" value="ECO:0007669"/>
    <property type="project" value="UniProtKB-ARBA"/>
</dbReference>
<feature type="region of interest" description="Disordered" evidence="13">
    <location>
        <begin position="1019"/>
        <end position="1048"/>
    </location>
</feature>
<evidence type="ECO:0000256" key="14">
    <source>
        <dbReference type="SAM" id="Phobius"/>
    </source>
</evidence>
<feature type="transmembrane region" description="Helical" evidence="14">
    <location>
        <begin position="1209"/>
        <end position="1230"/>
    </location>
</feature>
<evidence type="ECO:0000256" key="9">
    <source>
        <dbReference type="ARBA" id="ARBA00023136"/>
    </source>
</evidence>
<feature type="transmembrane region" description="Helical" evidence="14">
    <location>
        <begin position="1558"/>
        <end position="1584"/>
    </location>
</feature>
<reference evidence="16" key="2">
    <citation type="submission" date="2025-09" db="UniProtKB">
        <authorList>
            <consortium name="Ensembl"/>
        </authorList>
    </citation>
    <scope>IDENTIFICATION</scope>
</reference>
<dbReference type="EC" id="7.6.2.1" evidence="2"/>
<dbReference type="Pfam" id="PF12698">
    <property type="entry name" value="ABC2_membrane_3"/>
    <property type="match status" value="2"/>
</dbReference>
<evidence type="ECO:0000256" key="11">
    <source>
        <dbReference type="ARBA" id="ARBA00023180"/>
    </source>
</evidence>
<feature type="transmembrane region" description="Helical" evidence="14">
    <location>
        <begin position="1627"/>
        <end position="1651"/>
    </location>
</feature>
<dbReference type="InterPro" id="IPR026082">
    <property type="entry name" value="ABCA"/>
</dbReference>
<evidence type="ECO:0000259" key="15">
    <source>
        <dbReference type="PROSITE" id="PS50893"/>
    </source>
</evidence>
<evidence type="ECO:0000256" key="10">
    <source>
        <dbReference type="ARBA" id="ARBA00023157"/>
    </source>
</evidence>
<keyword evidence="5" id="KW-0547">Nucleotide-binding</keyword>
<evidence type="ECO:0000313" key="17">
    <source>
        <dbReference type="Proteomes" id="UP000694565"/>
    </source>
</evidence>
<feature type="domain" description="ABC transporter" evidence="15">
    <location>
        <begin position="1777"/>
        <end position="2007"/>
    </location>
</feature>
<dbReference type="FunFam" id="3.40.50.300:FF:000232">
    <property type="entry name" value="ATP-binding cassette, sub-family A (ABC1), member 1"/>
    <property type="match status" value="1"/>
</dbReference>
<keyword evidence="6" id="KW-0067">ATP-binding</keyword>
<feature type="transmembrane region" description="Helical" evidence="14">
    <location>
        <begin position="518"/>
        <end position="538"/>
    </location>
</feature>
<evidence type="ECO:0000256" key="3">
    <source>
        <dbReference type="ARBA" id="ARBA00022553"/>
    </source>
</evidence>
<dbReference type="Pfam" id="PF00005">
    <property type="entry name" value="ABC_tran"/>
    <property type="match status" value="2"/>
</dbReference>